<keyword evidence="1" id="KW-0812">Transmembrane</keyword>
<protein>
    <submittedName>
        <fullName evidence="2">Uncharacterized protein</fullName>
    </submittedName>
</protein>
<evidence type="ECO:0000256" key="1">
    <source>
        <dbReference type="SAM" id="Phobius"/>
    </source>
</evidence>
<evidence type="ECO:0000313" key="3">
    <source>
        <dbReference type="Proteomes" id="UP000199126"/>
    </source>
</evidence>
<feature type="transmembrane region" description="Helical" evidence="1">
    <location>
        <begin position="21"/>
        <end position="44"/>
    </location>
</feature>
<dbReference type="AlphaFoldDB" id="A0A1H8PI47"/>
<keyword evidence="1" id="KW-0472">Membrane</keyword>
<evidence type="ECO:0000313" key="2">
    <source>
        <dbReference type="EMBL" id="SEO41600.1"/>
    </source>
</evidence>
<organism evidence="2 3">
    <name type="scientific">Halogranum amylolyticum</name>
    <dbReference type="NCBI Taxonomy" id="660520"/>
    <lineage>
        <taxon>Archaea</taxon>
        <taxon>Methanobacteriati</taxon>
        <taxon>Methanobacteriota</taxon>
        <taxon>Stenosarchaea group</taxon>
        <taxon>Halobacteria</taxon>
        <taxon>Halobacteriales</taxon>
        <taxon>Haloferacaceae</taxon>
    </lineage>
</organism>
<name>A0A1H8PI47_9EURY</name>
<sequence>MKGDASFRPVQSARETSWNRLASLLSARNLLGVSTAVAVLLVLTTGDRSVVYPVFGAACLLWGLKTVVTASLTSNARIEMEPSKPDE</sequence>
<dbReference type="Proteomes" id="UP000199126">
    <property type="component" value="Unassembled WGS sequence"/>
</dbReference>
<keyword evidence="3" id="KW-1185">Reference proteome</keyword>
<dbReference type="OrthoDB" id="386159at2157"/>
<dbReference type="EMBL" id="FODV01000002">
    <property type="protein sequence ID" value="SEO41600.1"/>
    <property type="molecule type" value="Genomic_DNA"/>
</dbReference>
<reference evidence="3" key="1">
    <citation type="submission" date="2016-10" db="EMBL/GenBank/DDBJ databases">
        <authorList>
            <person name="Varghese N."/>
            <person name="Submissions S."/>
        </authorList>
    </citation>
    <scope>NUCLEOTIDE SEQUENCE [LARGE SCALE GENOMIC DNA]</scope>
    <source>
        <strain evidence="3">CGMCC 1.10121</strain>
    </source>
</reference>
<accession>A0A1H8PI47</accession>
<proteinExistence type="predicted"/>
<dbReference type="RefSeq" id="WP_139246548.1">
    <property type="nucleotide sequence ID" value="NZ_FODV01000002.1"/>
</dbReference>
<feature type="transmembrane region" description="Helical" evidence="1">
    <location>
        <begin position="50"/>
        <end position="72"/>
    </location>
</feature>
<keyword evidence="1" id="KW-1133">Transmembrane helix</keyword>
<gene>
    <name evidence="2" type="ORF">SAMN04487948_102318</name>
</gene>